<evidence type="ECO:0000256" key="1">
    <source>
        <dbReference type="ARBA" id="ARBA00004571"/>
    </source>
</evidence>
<evidence type="ECO:0000259" key="15">
    <source>
        <dbReference type="Pfam" id="PF00593"/>
    </source>
</evidence>
<dbReference type="Pfam" id="PF07715">
    <property type="entry name" value="Plug"/>
    <property type="match status" value="1"/>
</dbReference>
<evidence type="ECO:0000259" key="16">
    <source>
        <dbReference type="Pfam" id="PF07715"/>
    </source>
</evidence>
<dbReference type="InterPro" id="IPR036942">
    <property type="entry name" value="Beta-barrel_TonB_sf"/>
</dbReference>
<keyword evidence="8" id="KW-0406">Ion transport</keyword>
<feature type="chain" id="PRO_5022188555" evidence="14">
    <location>
        <begin position="28"/>
        <end position="852"/>
    </location>
</feature>
<evidence type="ECO:0000256" key="14">
    <source>
        <dbReference type="SAM" id="SignalP"/>
    </source>
</evidence>
<protein>
    <submittedName>
        <fullName evidence="17">TonB-dependent receptor</fullName>
    </submittedName>
</protein>
<evidence type="ECO:0000256" key="7">
    <source>
        <dbReference type="ARBA" id="ARBA00023004"/>
    </source>
</evidence>
<proteinExistence type="inferred from homology"/>
<evidence type="ECO:0000256" key="12">
    <source>
        <dbReference type="PROSITE-ProRule" id="PRU01360"/>
    </source>
</evidence>
<dbReference type="Proteomes" id="UP000319732">
    <property type="component" value="Unassembled WGS sequence"/>
</dbReference>
<comment type="subcellular location">
    <subcellularLocation>
        <location evidence="1 12">Cell outer membrane</location>
        <topology evidence="1 12">Multi-pass membrane protein</topology>
    </subcellularLocation>
</comment>
<dbReference type="AlphaFoldDB" id="A0A545TAL9"/>
<dbReference type="InterPro" id="IPR037066">
    <property type="entry name" value="Plug_dom_sf"/>
</dbReference>
<keyword evidence="3 12" id="KW-1134">Transmembrane beta strand</keyword>
<dbReference type="GO" id="GO:0009279">
    <property type="term" value="C:cell outer membrane"/>
    <property type="evidence" value="ECO:0007669"/>
    <property type="project" value="UniProtKB-SubCell"/>
</dbReference>
<keyword evidence="10 12" id="KW-0472">Membrane</keyword>
<evidence type="ECO:0000256" key="5">
    <source>
        <dbReference type="ARBA" id="ARBA00022692"/>
    </source>
</evidence>
<dbReference type="Gene3D" id="2.170.130.10">
    <property type="entry name" value="TonB-dependent receptor, plug domain"/>
    <property type="match status" value="1"/>
</dbReference>
<keyword evidence="17" id="KW-0675">Receptor</keyword>
<dbReference type="OrthoDB" id="7386960at2"/>
<dbReference type="PANTHER" id="PTHR32552:SF89">
    <property type="entry name" value="CATECHOLATE SIDEROPHORE RECEPTOR FIU"/>
    <property type="match status" value="1"/>
</dbReference>
<feature type="domain" description="TonB-dependent receptor-like beta-barrel" evidence="15">
    <location>
        <begin position="388"/>
        <end position="812"/>
    </location>
</feature>
<keyword evidence="9 13" id="KW-0798">TonB box</keyword>
<accession>A0A545TAL9</accession>
<dbReference type="PROSITE" id="PS52016">
    <property type="entry name" value="TONB_DEPENDENT_REC_3"/>
    <property type="match status" value="1"/>
</dbReference>
<dbReference type="InterPro" id="IPR012910">
    <property type="entry name" value="Plug_dom"/>
</dbReference>
<keyword evidence="5 12" id="KW-0812">Transmembrane</keyword>
<evidence type="ECO:0000256" key="9">
    <source>
        <dbReference type="ARBA" id="ARBA00023077"/>
    </source>
</evidence>
<keyword evidence="4" id="KW-0410">Iron transport</keyword>
<evidence type="ECO:0000256" key="3">
    <source>
        <dbReference type="ARBA" id="ARBA00022452"/>
    </source>
</evidence>
<dbReference type="InterPro" id="IPR000531">
    <property type="entry name" value="Beta-barrel_TonB"/>
</dbReference>
<keyword evidence="7" id="KW-0408">Iron</keyword>
<comment type="caution">
    <text evidence="17">The sequence shown here is derived from an EMBL/GenBank/DDBJ whole genome shotgun (WGS) entry which is preliminary data.</text>
</comment>
<keyword evidence="18" id="KW-1185">Reference proteome</keyword>
<keyword evidence="2 12" id="KW-0813">Transport</keyword>
<dbReference type="PANTHER" id="PTHR32552">
    <property type="entry name" value="FERRICHROME IRON RECEPTOR-RELATED"/>
    <property type="match status" value="1"/>
</dbReference>
<evidence type="ECO:0000313" key="17">
    <source>
        <dbReference type="EMBL" id="TQV74261.1"/>
    </source>
</evidence>
<evidence type="ECO:0000256" key="13">
    <source>
        <dbReference type="RuleBase" id="RU003357"/>
    </source>
</evidence>
<dbReference type="GO" id="GO:0015344">
    <property type="term" value="F:siderophore uptake transmembrane transporter activity"/>
    <property type="evidence" value="ECO:0007669"/>
    <property type="project" value="TreeGrafter"/>
</dbReference>
<dbReference type="SUPFAM" id="SSF56935">
    <property type="entry name" value="Porins"/>
    <property type="match status" value="1"/>
</dbReference>
<keyword evidence="6 14" id="KW-0732">Signal</keyword>
<evidence type="ECO:0000256" key="4">
    <source>
        <dbReference type="ARBA" id="ARBA00022496"/>
    </source>
</evidence>
<dbReference type="Pfam" id="PF00593">
    <property type="entry name" value="TonB_dep_Rec_b-barrel"/>
    <property type="match status" value="1"/>
</dbReference>
<dbReference type="InterPro" id="IPR039426">
    <property type="entry name" value="TonB-dep_rcpt-like"/>
</dbReference>
<dbReference type="RefSeq" id="WP_142905484.1">
    <property type="nucleotide sequence ID" value="NZ_ML660096.1"/>
</dbReference>
<evidence type="ECO:0000313" key="18">
    <source>
        <dbReference type="Proteomes" id="UP000319732"/>
    </source>
</evidence>
<evidence type="ECO:0000256" key="11">
    <source>
        <dbReference type="ARBA" id="ARBA00023237"/>
    </source>
</evidence>
<evidence type="ECO:0000256" key="2">
    <source>
        <dbReference type="ARBA" id="ARBA00022448"/>
    </source>
</evidence>
<feature type="domain" description="TonB-dependent receptor plug" evidence="16">
    <location>
        <begin position="54"/>
        <end position="166"/>
    </location>
</feature>
<sequence length="852" mass="93185">MRRKLPAKKLLSLGVGVALTTPLCTLAQEREPYDALALEEVIVTGVGGGNPLTKLESSVAITTKSAADIDQKAPLNLVDLISVVPGFWAESSGGESGAGNVFIRGLPQDGGFIFMQQLEDGLPVLNEPSVNFLPVDGFAKVDATVSRFEAVRGGSAAVFATGAPGGMINLVTQEPSDTPESQIKVQLGDYNHIRTDFVHTGPLSDEWNMLVGGFYRQDDGVREPGFTANKGYQFRVRAARDIDSGRLWFDVKKIDDSGIFYLPIGVSNPNPTGGAFSDEPNSIPGTDASEFTATSADFQRVLLRHPNGVNDRSPDMADGIGADTTQFTAAIELELADGWLLDGKARYTSGDFSFISGISIGQPTSARELVDDLVARAQALGASADPRYNGSNGIDLSQAADAVIRYTNSGEAFDIANQNGNGLVYETGFWDVRWDVENVVTDWRLSKSFDSHDITFGFYFGSMETTNLKDWANVLHDLKDGTELVDITFVDASGAALLDAEGNPVQRTENGVWRYGVNYEQSTDEMTTLALYVYDEWQVNDVFRLDFGFRWDQNDYKGSFGVSPGSQDFDGNAIDSLFLARDGVTVAIPDRFDDYDRSLREISYTVGANWTLTDDQALFGRFSVGYDFPKAVDTIRVVVPATGKLVEASKVTQLEVGYKLSLEDWSVFASAFSSEVEDQIFNDNVVLSDGTQTQLNLLYGTETFGVEAEVVWNPTDNVQVSATATYQEPEYEDFGTLTGNQVRRIPETIFSITPTYRFGDDSGYVYFTYFNGGDRFADFANNLELPGYETIDAGVSYNLSENFSVRLQGFNLTDEVGLTEGNPRGNGTEFGNLFTARPILGRHYRASVTWDF</sequence>
<evidence type="ECO:0000256" key="8">
    <source>
        <dbReference type="ARBA" id="ARBA00023065"/>
    </source>
</evidence>
<gene>
    <name evidence="17" type="ORF">FKG94_16800</name>
</gene>
<evidence type="ECO:0000256" key="10">
    <source>
        <dbReference type="ARBA" id="ARBA00023136"/>
    </source>
</evidence>
<feature type="signal peptide" evidence="14">
    <location>
        <begin position="1"/>
        <end position="27"/>
    </location>
</feature>
<reference evidence="17 18" key="1">
    <citation type="submission" date="2019-06" db="EMBL/GenBank/DDBJ databases">
        <title>Whole genome sequence for Cellvibrionaceae sp. R142.</title>
        <authorList>
            <person name="Wang G."/>
        </authorList>
    </citation>
    <scope>NUCLEOTIDE SEQUENCE [LARGE SCALE GENOMIC DNA]</scope>
    <source>
        <strain evidence="17 18">R142</strain>
    </source>
</reference>
<evidence type="ECO:0000256" key="6">
    <source>
        <dbReference type="ARBA" id="ARBA00022729"/>
    </source>
</evidence>
<keyword evidence="11 12" id="KW-0998">Cell outer membrane</keyword>
<dbReference type="EMBL" id="VHSG01000017">
    <property type="protein sequence ID" value="TQV74261.1"/>
    <property type="molecule type" value="Genomic_DNA"/>
</dbReference>
<dbReference type="Gene3D" id="2.40.170.20">
    <property type="entry name" value="TonB-dependent receptor, beta-barrel domain"/>
    <property type="match status" value="1"/>
</dbReference>
<comment type="similarity">
    <text evidence="12 13">Belongs to the TonB-dependent receptor family.</text>
</comment>
<name>A0A545TAL9_9GAMM</name>
<organism evidence="17 18">
    <name type="scientific">Exilibacterium tricleocarpae</name>
    <dbReference type="NCBI Taxonomy" id="2591008"/>
    <lineage>
        <taxon>Bacteria</taxon>
        <taxon>Pseudomonadati</taxon>
        <taxon>Pseudomonadota</taxon>
        <taxon>Gammaproteobacteria</taxon>
        <taxon>Cellvibrionales</taxon>
        <taxon>Cellvibrionaceae</taxon>
        <taxon>Exilibacterium</taxon>
    </lineage>
</organism>